<dbReference type="Proteomes" id="UP000887013">
    <property type="component" value="Unassembled WGS sequence"/>
</dbReference>
<gene>
    <name evidence="3" type="primary">PGBD4_131</name>
    <name evidence="3" type="ORF">NPIL_16371</name>
</gene>
<evidence type="ECO:0000259" key="2">
    <source>
        <dbReference type="Pfam" id="PF13843"/>
    </source>
</evidence>
<evidence type="ECO:0000313" key="3">
    <source>
        <dbReference type="EMBL" id="GFS60508.1"/>
    </source>
</evidence>
<evidence type="ECO:0000313" key="4">
    <source>
        <dbReference type="Proteomes" id="UP000887013"/>
    </source>
</evidence>
<feature type="region of interest" description="Disordered" evidence="1">
    <location>
        <begin position="1"/>
        <end position="74"/>
    </location>
</feature>
<feature type="domain" description="PiggyBac transposable element-derived protein" evidence="2">
    <location>
        <begin position="127"/>
        <end position="207"/>
    </location>
</feature>
<comment type="caution">
    <text evidence="3">The sequence shown here is derived from an EMBL/GenBank/DDBJ whole genome shotgun (WGS) entry which is preliminary data.</text>
</comment>
<feature type="compositionally biased region" description="Acidic residues" evidence="1">
    <location>
        <begin position="37"/>
        <end position="54"/>
    </location>
</feature>
<keyword evidence="4" id="KW-1185">Reference proteome</keyword>
<protein>
    <submittedName>
        <fullName evidence="3">PiggyBac transposable element-derived protein 4</fullName>
    </submittedName>
</protein>
<dbReference type="EMBL" id="BMAW01093467">
    <property type="protein sequence ID" value="GFS60508.1"/>
    <property type="molecule type" value="Genomic_DNA"/>
</dbReference>
<dbReference type="InterPro" id="IPR029526">
    <property type="entry name" value="PGBD"/>
</dbReference>
<evidence type="ECO:0000256" key="1">
    <source>
        <dbReference type="SAM" id="MobiDB-lite"/>
    </source>
</evidence>
<organism evidence="3 4">
    <name type="scientific">Nephila pilipes</name>
    <name type="common">Giant wood spider</name>
    <name type="synonym">Nephila maculata</name>
    <dbReference type="NCBI Taxonomy" id="299642"/>
    <lineage>
        <taxon>Eukaryota</taxon>
        <taxon>Metazoa</taxon>
        <taxon>Ecdysozoa</taxon>
        <taxon>Arthropoda</taxon>
        <taxon>Chelicerata</taxon>
        <taxon>Arachnida</taxon>
        <taxon>Araneae</taxon>
        <taxon>Araneomorphae</taxon>
        <taxon>Entelegynae</taxon>
        <taxon>Araneoidea</taxon>
        <taxon>Nephilidae</taxon>
        <taxon>Nephila</taxon>
    </lineage>
</organism>
<accession>A0A8X6IU34</accession>
<name>A0A8X6IU34_NEPPI</name>
<proteinExistence type="predicted"/>
<dbReference type="OrthoDB" id="6432632at2759"/>
<reference evidence="3" key="1">
    <citation type="submission" date="2020-08" db="EMBL/GenBank/DDBJ databases">
        <title>Multicomponent nature underlies the extraordinary mechanical properties of spider dragline silk.</title>
        <authorList>
            <person name="Kono N."/>
            <person name="Nakamura H."/>
            <person name="Mori M."/>
            <person name="Yoshida Y."/>
            <person name="Ohtoshi R."/>
            <person name="Malay A.D."/>
            <person name="Moran D.A.P."/>
            <person name="Tomita M."/>
            <person name="Numata K."/>
            <person name="Arakawa K."/>
        </authorList>
    </citation>
    <scope>NUCLEOTIDE SEQUENCE</scope>
</reference>
<dbReference type="AlphaFoldDB" id="A0A8X6IU34"/>
<sequence>MFTIELASEETVSQTSEIEAVIEMSDSETDVDKNETDEREEIPMEVDEDTDDSQPPDNEAKKDNSPKEESEIVDVPVPPGYWRLGLPHPKTKAILLRFATKAPPRFLFTANLAVHLNSDIRDGTLQFLDIFFDDNLLEMIVAETNQYADRFIRNSNLQRNIRTRKRELKTKNEVQIFITLNILQGNVKRPDFEHFWSKRHSTSTPPFFFQKSCLLDAFILFIDIYISRMTPNLTLKHMRALSFINCGW</sequence>
<dbReference type="Pfam" id="PF13843">
    <property type="entry name" value="DDE_Tnp_1_7"/>
    <property type="match status" value="1"/>
</dbReference>
<feature type="compositionally biased region" description="Basic and acidic residues" evidence="1">
    <location>
        <begin position="58"/>
        <end position="70"/>
    </location>
</feature>